<evidence type="ECO:0000313" key="1">
    <source>
        <dbReference type="EMBL" id="MCK9685716.1"/>
    </source>
</evidence>
<gene>
    <name evidence="1" type="ORF">LPC04_08335</name>
</gene>
<organism evidence="1 2">
    <name type="scientific">Scleromatobacter humisilvae</name>
    <dbReference type="NCBI Taxonomy" id="2897159"/>
    <lineage>
        <taxon>Bacteria</taxon>
        <taxon>Pseudomonadati</taxon>
        <taxon>Pseudomonadota</taxon>
        <taxon>Betaproteobacteria</taxon>
        <taxon>Burkholderiales</taxon>
        <taxon>Sphaerotilaceae</taxon>
        <taxon>Scleromatobacter</taxon>
    </lineage>
</organism>
<accession>A0A9X1YPZ2</accession>
<reference evidence="1" key="1">
    <citation type="submission" date="2021-11" db="EMBL/GenBank/DDBJ databases">
        <title>BS-T2-15 a new species belonging to the Comamonadaceae family isolated from the soil of a French oak forest.</title>
        <authorList>
            <person name="Mieszkin S."/>
            <person name="Alain K."/>
        </authorList>
    </citation>
    <scope>NUCLEOTIDE SEQUENCE</scope>
    <source>
        <strain evidence="1">BS-T2-15</strain>
    </source>
</reference>
<evidence type="ECO:0000313" key="2">
    <source>
        <dbReference type="Proteomes" id="UP001139353"/>
    </source>
</evidence>
<dbReference type="EMBL" id="JAJLJH010000001">
    <property type="protein sequence ID" value="MCK9685716.1"/>
    <property type="molecule type" value="Genomic_DNA"/>
</dbReference>
<proteinExistence type="predicted"/>
<dbReference type="InterPro" id="IPR056955">
    <property type="entry name" value="ORC-CDC6-like"/>
</dbReference>
<sequence length="669" mass="75171">MIAASEPFLKVRADDFAPESVYSEFIVPPFKNWINVLFHPRSVRIMGGRGCGKTMFVRYFGHQSWLSRERADLPDEDARHIGLYFRPDTEFCGLLSAKWLGEQEAKLAFSHYVALNLLADACSAVESIGRANFADGQLVMGDPAIDRALASLLDLADPCLSSLRDVIELRQVELESWVRNPKREPQPKFISFAFVLPRLASDLERVSPRLKGLAFKAFIDEFENLAPAHREIICDAIKHRRPQLVVHIAHKKEAVNDFKTSSDERVVEVHDLNTFDLEDEFSDLNVFGLVAAELMLLRLHQAGRSFDCAVFDPQKLHDVRDLAYRAPPSYREQVLRCARTILPTPTAAEIAVGVMSDDPLRRRLVDMIDKGLTLHKARARYKAADLVKDDTPANAQASIVLGALMNRKTQDVDELVKEFNNATGGNHRGPDPFFKVGGWVDNNLWGCLFHLYAGLPRRSNLNYAGFDRFCALADPNLRFFQALCHATLRLAGQDVAGQGGSRQQPIDIEVQADAAKVVSEDVFADVFQLGSNGAHLLELAGRLGKLFQAYNRRASQSEPEINHFSIKASDREKLSPEAEALLRQAKIWSVLYEEQDTKNKSNYDIAATDLILNPIYAPHFRISYRKRRKVTLQAGHVEVILRQSPAQFEMVLKELVDPGDLAPDTSELF</sequence>
<dbReference type="Pfam" id="PF24389">
    <property type="entry name" value="ORC-CDC6-like"/>
    <property type="match status" value="1"/>
</dbReference>
<dbReference type="AlphaFoldDB" id="A0A9X1YPZ2"/>
<dbReference type="RefSeq" id="WP_275681711.1">
    <property type="nucleotide sequence ID" value="NZ_JAJLJH010000001.1"/>
</dbReference>
<comment type="caution">
    <text evidence="1">The sequence shown here is derived from an EMBL/GenBank/DDBJ whole genome shotgun (WGS) entry which is preliminary data.</text>
</comment>
<name>A0A9X1YPZ2_9BURK</name>
<protein>
    <submittedName>
        <fullName evidence="1">Uncharacterized protein</fullName>
    </submittedName>
</protein>
<dbReference type="Proteomes" id="UP001139353">
    <property type="component" value="Unassembled WGS sequence"/>
</dbReference>
<keyword evidence="2" id="KW-1185">Reference proteome</keyword>